<organism evidence="6">
    <name type="scientific">Lamprotornis superbus</name>
    <dbReference type="NCBI Taxonomy" id="245042"/>
    <lineage>
        <taxon>Eukaryota</taxon>
        <taxon>Metazoa</taxon>
        <taxon>Chordata</taxon>
        <taxon>Craniata</taxon>
        <taxon>Vertebrata</taxon>
        <taxon>Euteleostomi</taxon>
        <taxon>Archelosauria</taxon>
        <taxon>Archosauria</taxon>
        <taxon>Dinosauria</taxon>
        <taxon>Saurischia</taxon>
        <taxon>Theropoda</taxon>
        <taxon>Coelurosauria</taxon>
        <taxon>Aves</taxon>
        <taxon>Neognathae</taxon>
        <taxon>Neoaves</taxon>
        <taxon>Telluraves</taxon>
        <taxon>Australaves</taxon>
        <taxon>Passeriformes</taxon>
        <taxon>Sturnidae</taxon>
        <taxon>Lamprotornis</taxon>
    </lineage>
</organism>
<dbReference type="GO" id="GO:0005739">
    <property type="term" value="C:mitochondrion"/>
    <property type="evidence" value="ECO:0007669"/>
    <property type="project" value="GOC"/>
</dbReference>
<reference evidence="7" key="3">
    <citation type="submission" date="2022-01" db="EMBL/GenBank/DDBJ databases">
        <authorList>
            <person name="Rubenstein D.R."/>
        </authorList>
    </citation>
    <scope>NUCLEOTIDE SEQUENCE</scope>
    <source>
        <strain evidence="7">SS15</strain>
        <tissue evidence="7">Liver</tissue>
    </source>
</reference>
<dbReference type="Gene3D" id="3.50.50.60">
    <property type="entry name" value="FAD/NAD(P)-binding domain"/>
    <property type="match status" value="3"/>
</dbReference>
<gene>
    <name evidence="7" type="ORF">IHE44_0008699</name>
    <name evidence="6" type="ORF">IHE44_012750</name>
</gene>
<evidence type="ECO:0000256" key="4">
    <source>
        <dbReference type="SAM" id="MobiDB-lite"/>
    </source>
</evidence>
<dbReference type="GO" id="GO:0016491">
    <property type="term" value="F:oxidoreductase activity"/>
    <property type="evidence" value="ECO:0007669"/>
    <property type="project" value="UniProtKB-KW"/>
</dbReference>
<accession>A0A835NRA7</accession>
<dbReference type="EMBL" id="JADDUC010000064">
    <property type="protein sequence ID" value="KAG0120372.1"/>
    <property type="molecule type" value="Genomic_DNA"/>
</dbReference>
<dbReference type="GO" id="GO:0032981">
    <property type="term" value="P:mitochondrial respiratory chain complex I assembly"/>
    <property type="evidence" value="ECO:0007669"/>
    <property type="project" value="TreeGrafter"/>
</dbReference>
<dbReference type="PANTHER" id="PTHR13847:SF287">
    <property type="entry name" value="FAD-DEPENDENT OXIDOREDUCTASE DOMAIN-CONTAINING PROTEIN 1"/>
    <property type="match status" value="1"/>
</dbReference>
<evidence type="ECO:0000256" key="2">
    <source>
        <dbReference type="ARBA" id="ARBA00039785"/>
    </source>
</evidence>
<dbReference type="Proteomes" id="UP000618051">
    <property type="component" value="Unassembled WGS sequence"/>
</dbReference>
<keyword evidence="1" id="KW-0560">Oxidoreductase</keyword>
<dbReference type="AlphaFoldDB" id="A0A835NRA7"/>
<feature type="domain" description="FAD dependent oxidoreductase" evidence="5">
    <location>
        <begin position="402"/>
        <end position="539"/>
    </location>
</feature>
<evidence type="ECO:0000313" key="8">
    <source>
        <dbReference type="Proteomes" id="UP000618051"/>
    </source>
</evidence>
<name>A0A835NRA7_9PASS</name>
<comment type="function">
    <text evidence="3">Required for the assembly of the mitochondrial membrane respiratory chain NADH dehydrogenase (Complex I). Involved in mid-late stages of complex I assembly.</text>
</comment>
<evidence type="ECO:0000313" key="7">
    <source>
        <dbReference type="EMBL" id="KAI1230817.1"/>
    </source>
</evidence>
<dbReference type="Gene3D" id="3.30.9.10">
    <property type="entry name" value="D-Amino Acid Oxidase, subunit A, domain 2"/>
    <property type="match status" value="2"/>
</dbReference>
<comment type="caution">
    <text evidence="6">The sequence shown here is derived from an EMBL/GenBank/DDBJ whole genome shotgun (WGS) entry which is preliminary data.</text>
</comment>
<reference evidence="6" key="1">
    <citation type="submission" date="2020-10" db="EMBL/GenBank/DDBJ databases">
        <title>Feather gene expression reveals the developmental basis of iridescence in African starlings.</title>
        <authorList>
            <person name="Rubenstein D.R."/>
        </authorList>
    </citation>
    <scope>NUCLEOTIDE SEQUENCE</scope>
    <source>
        <strain evidence="6">SS15</strain>
        <tissue evidence="6">Liver</tissue>
    </source>
</reference>
<dbReference type="InterPro" id="IPR036188">
    <property type="entry name" value="FAD/NAD-bd_sf"/>
</dbReference>
<dbReference type="SUPFAM" id="SSF51905">
    <property type="entry name" value="FAD/NAD(P)-binding domain"/>
    <property type="match status" value="1"/>
</dbReference>
<protein>
    <recommendedName>
        <fullName evidence="2">FAD-dependent oxidoreductase domain-containing protein 1</fullName>
    </recommendedName>
</protein>
<evidence type="ECO:0000313" key="6">
    <source>
        <dbReference type="EMBL" id="KAG0120372.1"/>
    </source>
</evidence>
<evidence type="ECO:0000256" key="1">
    <source>
        <dbReference type="ARBA" id="ARBA00023002"/>
    </source>
</evidence>
<proteinExistence type="predicted"/>
<feature type="region of interest" description="Disordered" evidence="4">
    <location>
        <begin position="1"/>
        <end position="31"/>
    </location>
</feature>
<dbReference type="Pfam" id="PF01266">
    <property type="entry name" value="DAO"/>
    <property type="match status" value="2"/>
</dbReference>
<sequence length="570" mass="62837">MRQTLRDQLPASGRGERGWVPPGTHPDPRPPDEADVVVVGGGVVGWSVAYWLKVMEGRRRRHGMKVIVVERDPMYSRASTVLSAGGIRQQFSLRENIQMSRFSASFLRDINVRVVIWAGSNLGIQPATHCGPLFSSQEYLGVPNEPPIDIQFQPSGYLFLASPQNAAALEATVQLQRDEGAQVALLSPTQLKEKFPWISTEDVAVASYGLEDEGWFDPWTLLNAFRRKAISLGVQSCLGEVRGPPASPQNPPAFVLSANYMTPPAPSSARIKYVHECLAPPGTHDPLSVPSQVYMPDSLEYQPVACAIVVNAAGAWAGKLLEVEGLPKWLCQPPLPIQPRKRYWGAHSRDSLATPPLLGVSSWSESQQLLFQEGDALGDILGGYVFTWHCPNGPGLSCPFLIDTSGAYFRRDGFAGNYLGGMSPSEVSPRGPLRSFTPLFFIRHLQFILSQEEEPDPSDLSVDHDYFQEQIWPRLARRVPAFESLRVQGSWAGYYDYNTFDQNGVLGPHPRLENLFLASGFSGHGLQHAPAAGRAVAELVIKGRYESLDLRRLGWDRLVDGEPLLEHGVV</sequence>
<keyword evidence="8" id="KW-1185">Reference proteome</keyword>
<dbReference type="PANTHER" id="PTHR13847">
    <property type="entry name" value="SARCOSINE DEHYDROGENASE-RELATED"/>
    <property type="match status" value="1"/>
</dbReference>
<evidence type="ECO:0000256" key="3">
    <source>
        <dbReference type="ARBA" id="ARBA00046185"/>
    </source>
</evidence>
<dbReference type="EMBL" id="JADDUC020000029">
    <property type="protein sequence ID" value="KAI1230817.1"/>
    <property type="molecule type" value="Genomic_DNA"/>
</dbReference>
<dbReference type="OrthoDB" id="424974at2759"/>
<feature type="domain" description="FAD dependent oxidoreductase" evidence="5">
    <location>
        <begin position="35"/>
        <end position="242"/>
    </location>
</feature>
<dbReference type="InterPro" id="IPR006076">
    <property type="entry name" value="FAD-dep_OxRdtase"/>
</dbReference>
<evidence type="ECO:0000259" key="5">
    <source>
        <dbReference type="Pfam" id="PF01266"/>
    </source>
</evidence>
<reference evidence="7 8" key="2">
    <citation type="journal article" date="2021" name="J. Hered.">
        <title>Feather Gene Expression Elucidates the Developmental Basis of Plumage Iridescence in African Starlings.</title>
        <authorList>
            <person name="Rubenstein D.R."/>
            <person name="Corvelo A."/>
            <person name="MacManes M.D."/>
            <person name="Maia R."/>
            <person name="Narzisi G."/>
            <person name="Rousaki A."/>
            <person name="Vandenabeele P."/>
            <person name="Shawkey M.D."/>
            <person name="Solomon J."/>
        </authorList>
    </citation>
    <scope>NUCLEOTIDE SEQUENCE [LARGE SCALE GENOMIC DNA]</scope>
    <source>
        <strain evidence="7">SS15</strain>
    </source>
</reference>